<keyword evidence="2" id="KW-1185">Reference proteome</keyword>
<dbReference type="RefSeq" id="WP_144301976.1">
    <property type="nucleotide sequence ID" value="NZ_QMIE01000003.1"/>
</dbReference>
<dbReference type="Proteomes" id="UP000448292">
    <property type="component" value="Unassembled WGS sequence"/>
</dbReference>
<evidence type="ECO:0000313" key="2">
    <source>
        <dbReference type="Proteomes" id="UP000448292"/>
    </source>
</evidence>
<gene>
    <name evidence="1" type="ORF">DPQ33_04395</name>
</gene>
<reference evidence="1 2" key="1">
    <citation type="submission" date="2018-06" db="EMBL/GenBank/DDBJ databases">
        <title>Complete genome of Desulfovibrio indonesiensis P37SLT.</title>
        <authorList>
            <person name="Crispim J.S."/>
            <person name="Vidigal P.M.P."/>
            <person name="Silva L.C.F."/>
            <person name="Laguardia C.N."/>
            <person name="Araujo L.C."/>
            <person name="Dias R.S."/>
            <person name="Sousa M.P."/>
            <person name="Paula S.O."/>
            <person name="Silva C."/>
        </authorList>
    </citation>
    <scope>NUCLEOTIDE SEQUENCE [LARGE SCALE GENOMIC DNA]</scope>
    <source>
        <strain evidence="1 2">P37SLT</strain>
    </source>
</reference>
<dbReference type="OrthoDB" id="8481045at2"/>
<sequence length="146" mass="16416">MLDKLSRAVGISSTKRQLQELRALVDQFVESDSAELTSLAAKVAGYRTLFESKKIRVGEPVEYLTEKPAVMTRMEDYVRDLSKTADELDVEAAHVWLHTLRAANAIVKKSKDVDEFRRLATIMWAELKKAAPQTSDPAFEPDVFSS</sequence>
<accession>A0A7M3MGW9</accession>
<name>A0A7M3MGW9_9BACT</name>
<protein>
    <submittedName>
        <fullName evidence="1">Uncharacterized protein</fullName>
    </submittedName>
</protein>
<dbReference type="EMBL" id="QMIE01000003">
    <property type="protein sequence ID" value="TVM18721.1"/>
    <property type="molecule type" value="Genomic_DNA"/>
</dbReference>
<dbReference type="AlphaFoldDB" id="A0A7M3MGW9"/>
<organism evidence="1 2">
    <name type="scientific">Oceanidesulfovibrio indonesiensis</name>
    <dbReference type="NCBI Taxonomy" id="54767"/>
    <lineage>
        <taxon>Bacteria</taxon>
        <taxon>Pseudomonadati</taxon>
        <taxon>Thermodesulfobacteriota</taxon>
        <taxon>Desulfovibrionia</taxon>
        <taxon>Desulfovibrionales</taxon>
        <taxon>Desulfovibrionaceae</taxon>
        <taxon>Oceanidesulfovibrio</taxon>
    </lineage>
</organism>
<proteinExistence type="predicted"/>
<comment type="caution">
    <text evidence="1">The sequence shown here is derived from an EMBL/GenBank/DDBJ whole genome shotgun (WGS) entry which is preliminary data.</text>
</comment>
<evidence type="ECO:0000313" key="1">
    <source>
        <dbReference type="EMBL" id="TVM18721.1"/>
    </source>
</evidence>